<comment type="caution">
    <text evidence="2">The sequence shown here is derived from an EMBL/GenBank/DDBJ whole genome shotgun (WGS) entry which is preliminary data.</text>
</comment>
<dbReference type="PROSITE" id="PS50017">
    <property type="entry name" value="DEATH_DOMAIN"/>
    <property type="match status" value="1"/>
</dbReference>
<dbReference type="InterPro" id="IPR000488">
    <property type="entry name" value="Death_dom"/>
</dbReference>
<keyword evidence="3" id="KW-1185">Reference proteome</keyword>
<reference evidence="2" key="1">
    <citation type="journal article" date="2023" name="Mol. Biol. Evol.">
        <title>Third-Generation Sequencing Reveals the Adaptive Role of the Epigenome in Three Deep-Sea Polychaetes.</title>
        <authorList>
            <person name="Perez M."/>
            <person name="Aroh O."/>
            <person name="Sun Y."/>
            <person name="Lan Y."/>
            <person name="Juniper S.K."/>
            <person name="Young C.R."/>
            <person name="Angers B."/>
            <person name="Qian P.Y."/>
        </authorList>
    </citation>
    <scope>NUCLEOTIDE SEQUENCE</scope>
    <source>
        <strain evidence="2">R07B-5</strain>
    </source>
</reference>
<dbReference type="GO" id="GO:0007165">
    <property type="term" value="P:signal transduction"/>
    <property type="evidence" value="ECO:0007669"/>
    <property type="project" value="InterPro"/>
</dbReference>
<evidence type="ECO:0000313" key="2">
    <source>
        <dbReference type="EMBL" id="KAK2142343.1"/>
    </source>
</evidence>
<dbReference type="SUPFAM" id="SSF47986">
    <property type="entry name" value="DEATH domain"/>
    <property type="match status" value="1"/>
</dbReference>
<dbReference type="Gene3D" id="1.10.533.10">
    <property type="entry name" value="Death Domain, Fas"/>
    <property type="match status" value="1"/>
</dbReference>
<organism evidence="2 3">
    <name type="scientific">Ridgeia piscesae</name>
    <name type="common">Tubeworm</name>
    <dbReference type="NCBI Taxonomy" id="27915"/>
    <lineage>
        <taxon>Eukaryota</taxon>
        <taxon>Metazoa</taxon>
        <taxon>Spiralia</taxon>
        <taxon>Lophotrochozoa</taxon>
        <taxon>Annelida</taxon>
        <taxon>Polychaeta</taxon>
        <taxon>Sedentaria</taxon>
        <taxon>Canalipalpata</taxon>
        <taxon>Sabellida</taxon>
        <taxon>Siboglinidae</taxon>
        <taxon>Ridgeia</taxon>
    </lineage>
</organism>
<dbReference type="Proteomes" id="UP001209878">
    <property type="component" value="Unassembled WGS sequence"/>
</dbReference>
<dbReference type="EMBL" id="JAODUO010004914">
    <property type="protein sequence ID" value="KAK2142343.1"/>
    <property type="molecule type" value="Genomic_DNA"/>
</dbReference>
<evidence type="ECO:0000259" key="1">
    <source>
        <dbReference type="PROSITE" id="PS50017"/>
    </source>
</evidence>
<sequence>MAHAKTPTRGAASCSDVSPAREMFDNTFLIKFAQRNCLPTEQFQLAALLNMSSSTIDDITRDSKDAVIATFKILEKWVQSRRRKTNVTAMFDELAAACVTIKRSDLVDFVRCGE</sequence>
<dbReference type="CDD" id="cd01670">
    <property type="entry name" value="Death"/>
    <property type="match status" value="1"/>
</dbReference>
<gene>
    <name evidence="2" type="ORF">NP493_4929g00010</name>
</gene>
<evidence type="ECO:0000313" key="3">
    <source>
        <dbReference type="Proteomes" id="UP001209878"/>
    </source>
</evidence>
<dbReference type="AlphaFoldDB" id="A0AAD9MSB5"/>
<feature type="domain" description="Death" evidence="1">
    <location>
        <begin position="44"/>
        <end position="114"/>
    </location>
</feature>
<dbReference type="InterPro" id="IPR011029">
    <property type="entry name" value="DEATH-like_dom_sf"/>
</dbReference>
<accession>A0AAD9MSB5</accession>
<protein>
    <recommendedName>
        <fullName evidence="1">Death domain-containing protein</fullName>
    </recommendedName>
</protein>
<proteinExistence type="predicted"/>
<name>A0AAD9MSB5_RIDPI</name>